<gene>
    <name evidence="1" type="ORF">L195_g044301</name>
</gene>
<dbReference type="AlphaFoldDB" id="A0A2K3MBP4"/>
<dbReference type="Proteomes" id="UP000236291">
    <property type="component" value="Unassembled WGS sequence"/>
</dbReference>
<protein>
    <submittedName>
        <fullName evidence="1">Uncharacterized protein</fullName>
    </submittedName>
</protein>
<proteinExistence type="predicted"/>
<evidence type="ECO:0000313" key="1">
    <source>
        <dbReference type="EMBL" id="PNX88199.1"/>
    </source>
</evidence>
<sequence length="31" mass="3440">MIMIVRCLSSLEEAGYAGFPETTHLKKVLDS</sequence>
<reference evidence="1 2" key="1">
    <citation type="journal article" date="2014" name="Am. J. Bot.">
        <title>Genome assembly and annotation for red clover (Trifolium pratense; Fabaceae).</title>
        <authorList>
            <person name="Istvanek J."/>
            <person name="Jaros M."/>
            <person name="Krenek A."/>
            <person name="Repkova J."/>
        </authorList>
    </citation>
    <scope>NUCLEOTIDE SEQUENCE [LARGE SCALE GENOMIC DNA]</scope>
    <source>
        <strain evidence="2">cv. Tatra</strain>
        <tissue evidence="1">Young leaves</tissue>
    </source>
</reference>
<evidence type="ECO:0000313" key="2">
    <source>
        <dbReference type="Proteomes" id="UP000236291"/>
    </source>
</evidence>
<organism evidence="1 2">
    <name type="scientific">Trifolium pratense</name>
    <name type="common">Red clover</name>
    <dbReference type="NCBI Taxonomy" id="57577"/>
    <lineage>
        <taxon>Eukaryota</taxon>
        <taxon>Viridiplantae</taxon>
        <taxon>Streptophyta</taxon>
        <taxon>Embryophyta</taxon>
        <taxon>Tracheophyta</taxon>
        <taxon>Spermatophyta</taxon>
        <taxon>Magnoliopsida</taxon>
        <taxon>eudicotyledons</taxon>
        <taxon>Gunneridae</taxon>
        <taxon>Pentapetalae</taxon>
        <taxon>rosids</taxon>
        <taxon>fabids</taxon>
        <taxon>Fabales</taxon>
        <taxon>Fabaceae</taxon>
        <taxon>Papilionoideae</taxon>
        <taxon>50 kb inversion clade</taxon>
        <taxon>NPAAA clade</taxon>
        <taxon>Hologalegina</taxon>
        <taxon>IRL clade</taxon>
        <taxon>Trifolieae</taxon>
        <taxon>Trifolium</taxon>
    </lineage>
</organism>
<accession>A0A2K3MBP4</accession>
<name>A0A2K3MBP4_TRIPR</name>
<dbReference type="EMBL" id="ASHM01055884">
    <property type="protein sequence ID" value="PNX88199.1"/>
    <property type="molecule type" value="Genomic_DNA"/>
</dbReference>
<reference evidence="1 2" key="2">
    <citation type="journal article" date="2017" name="Front. Plant Sci.">
        <title>Gene Classification and Mining of Molecular Markers Useful in Red Clover (Trifolium pratense) Breeding.</title>
        <authorList>
            <person name="Istvanek J."/>
            <person name="Dluhosova J."/>
            <person name="Dluhos P."/>
            <person name="Patkova L."/>
            <person name="Nedelnik J."/>
            <person name="Repkova J."/>
        </authorList>
    </citation>
    <scope>NUCLEOTIDE SEQUENCE [LARGE SCALE GENOMIC DNA]</scope>
    <source>
        <strain evidence="2">cv. Tatra</strain>
        <tissue evidence="1">Young leaves</tissue>
    </source>
</reference>
<comment type="caution">
    <text evidence="1">The sequence shown here is derived from an EMBL/GenBank/DDBJ whole genome shotgun (WGS) entry which is preliminary data.</text>
</comment>
<feature type="non-terminal residue" evidence="1">
    <location>
        <position position="31"/>
    </location>
</feature>